<dbReference type="SMART" id="SM00317">
    <property type="entry name" value="SET"/>
    <property type="match status" value="1"/>
</dbReference>
<dbReference type="Gene3D" id="2.170.270.10">
    <property type="entry name" value="SET domain"/>
    <property type="match status" value="1"/>
</dbReference>
<evidence type="ECO:0000313" key="12">
    <source>
        <dbReference type="EnsemblProtists" id="EKX52694"/>
    </source>
</evidence>
<dbReference type="Proteomes" id="UP000011087">
    <property type="component" value="Unassembled WGS sequence"/>
</dbReference>
<dbReference type="RefSeq" id="XP_005839674.1">
    <property type="nucleotide sequence ID" value="XM_005839617.1"/>
</dbReference>
<evidence type="ECO:0000259" key="8">
    <source>
        <dbReference type="PROSITE" id="PS50280"/>
    </source>
</evidence>
<dbReference type="GO" id="GO:0032259">
    <property type="term" value="P:methylation"/>
    <property type="evidence" value="ECO:0007669"/>
    <property type="project" value="UniProtKB-KW"/>
</dbReference>
<name>L1JWI4_GUITC</name>
<dbReference type="PaxDb" id="55529-EKX52694"/>
<dbReference type="SUPFAM" id="SSF82199">
    <property type="entry name" value="SET domain"/>
    <property type="match status" value="1"/>
</dbReference>
<feature type="domain" description="SET" evidence="8">
    <location>
        <begin position="65"/>
        <end position="188"/>
    </location>
</feature>
<reference evidence="11 13" key="1">
    <citation type="journal article" date="2012" name="Nature">
        <title>Algal genomes reveal evolutionary mosaicism and the fate of nucleomorphs.</title>
        <authorList>
            <consortium name="DOE Joint Genome Institute"/>
            <person name="Curtis B.A."/>
            <person name="Tanifuji G."/>
            <person name="Burki F."/>
            <person name="Gruber A."/>
            <person name="Irimia M."/>
            <person name="Maruyama S."/>
            <person name="Arias M.C."/>
            <person name="Ball S.G."/>
            <person name="Gile G.H."/>
            <person name="Hirakawa Y."/>
            <person name="Hopkins J.F."/>
            <person name="Kuo A."/>
            <person name="Rensing S.A."/>
            <person name="Schmutz J."/>
            <person name="Symeonidi A."/>
            <person name="Elias M."/>
            <person name="Eveleigh R.J."/>
            <person name="Herman E.K."/>
            <person name="Klute M.J."/>
            <person name="Nakayama T."/>
            <person name="Obornik M."/>
            <person name="Reyes-Prieto A."/>
            <person name="Armbrust E.V."/>
            <person name="Aves S.J."/>
            <person name="Beiko R.G."/>
            <person name="Coutinho P."/>
            <person name="Dacks J.B."/>
            <person name="Durnford D.G."/>
            <person name="Fast N.M."/>
            <person name="Green B.R."/>
            <person name="Grisdale C.J."/>
            <person name="Hempel F."/>
            <person name="Henrissat B."/>
            <person name="Hoppner M.P."/>
            <person name="Ishida K."/>
            <person name="Kim E."/>
            <person name="Koreny L."/>
            <person name="Kroth P.G."/>
            <person name="Liu Y."/>
            <person name="Malik S.B."/>
            <person name="Maier U.G."/>
            <person name="McRose D."/>
            <person name="Mock T."/>
            <person name="Neilson J.A."/>
            <person name="Onodera N.T."/>
            <person name="Poole A.M."/>
            <person name="Pritham E.J."/>
            <person name="Richards T.A."/>
            <person name="Rocap G."/>
            <person name="Roy S.W."/>
            <person name="Sarai C."/>
            <person name="Schaack S."/>
            <person name="Shirato S."/>
            <person name="Slamovits C.H."/>
            <person name="Spencer D.F."/>
            <person name="Suzuki S."/>
            <person name="Worden A.Z."/>
            <person name="Zauner S."/>
            <person name="Barry K."/>
            <person name="Bell C."/>
            <person name="Bharti A.K."/>
            <person name="Crow J.A."/>
            <person name="Grimwood J."/>
            <person name="Kramer R."/>
            <person name="Lindquist E."/>
            <person name="Lucas S."/>
            <person name="Salamov A."/>
            <person name="McFadden G.I."/>
            <person name="Lane C.E."/>
            <person name="Keeling P.J."/>
            <person name="Gray M.W."/>
            <person name="Grigoriev I.V."/>
            <person name="Archibald J.M."/>
        </authorList>
    </citation>
    <scope>NUCLEOTIDE SEQUENCE</scope>
    <source>
        <strain evidence="11 13">CCMP2712</strain>
    </source>
</reference>
<evidence type="ECO:0000259" key="10">
    <source>
        <dbReference type="PROSITE" id="PS51215"/>
    </source>
</evidence>
<sequence>MLRRNTYLHRKYAKLSVDDIAVCNCLPIKGKVACADQTCALRQIYVECTPGFCPCGDSCQNQRFQKCQYVRTEVKKVDKRGWALFTMEDVQQGTFVIEYMGEILNRRMYERRKKAYAKEKHTYFMVLNTSPIFEVIDASRKSSMGRFINHSCDPNCHTHRYRSLGEVVVGIFAKRDIEKGEEITIDYQMFDGAATKKCHCGAKNCKGFLGS</sequence>
<dbReference type="GO" id="GO:0005694">
    <property type="term" value="C:chromosome"/>
    <property type="evidence" value="ECO:0007669"/>
    <property type="project" value="UniProtKB-SubCell"/>
</dbReference>
<dbReference type="OrthoDB" id="2422440at2759"/>
<evidence type="ECO:0000256" key="7">
    <source>
        <dbReference type="ARBA" id="ARBA00023242"/>
    </source>
</evidence>
<keyword evidence="6" id="KW-0949">S-adenosyl-L-methionine</keyword>
<organism evidence="11">
    <name type="scientific">Guillardia theta (strain CCMP2712)</name>
    <name type="common">Cryptophyte</name>
    <dbReference type="NCBI Taxonomy" id="905079"/>
    <lineage>
        <taxon>Eukaryota</taxon>
        <taxon>Cryptophyceae</taxon>
        <taxon>Pyrenomonadales</taxon>
        <taxon>Geminigeraceae</taxon>
        <taxon>Guillardia</taxon>
    </lineage>
</organism>
<keyword evidence="5" id="KW-0808">Transferase</keyword>
<keyword evidence="4" id="KW-0489">Methyltransferase</keyword>
<dbReference type="eggNOG" id="KOG4442">
    <property type="taxonomic scope" value="Eukaryota"/>
</dbReference>
<accession>L1JWI4</accession>
<evidence type="ECO:0000256" key="4">
    <source>
        <dbReference type="ARBA" id="ARBA00022603"/>
    </source>
</evidence>
<dbReference type="GO" id="GO:0042054">
    <property type="term" value="F:histone methyltransferase activity"/>
    <property type="evidence" value="ECO:0007669"/>
    <property type="project" value="InterPro"/>
</dbReference>
<evidence type="ECO:0000256" key="3">
    <source>
        <dbReference type="ARBA" id="ARBA00022454"/>
    </source>
</evidence>
<keyword evidence="13" id="KW-1185">Reference proteome</keyword>
<dbReference type="SMART" id="SM00508">
    <property type="entry name" value="PostSET"/>
    <property type="match status" value="1"/>
</dbReference>
<dbReference type="EMBL" id="JH992972">
    <property type="protein sequence ID" value="EKX52694.1"/>
    <property type="molecule type" value="Genomic_DNA"/>
</dbReference>
<dbReference type="GeneID" id="17309283"/>
<dbReference type="PROSITE" id="PS50280">
    <property type="entry name" value="SET"/>
    <property type="match status" value="1"/>
</dbReference>
<evidence type="ECO:0000256" key="1">
    <source>
        <dbReference type="ARBA" id="ARBA00004123"/>
    </source>
</evidence>
<evidence type="ECO:0000259" key="9">
    <source>
        <dbReference type="PROSITE" id="PS50868"/>
    </source>
</evidence>
<dbReference type="InterPro" id="IPR001214">
    <property type="entry name" value="SET_dom"/>
</dbReference>
<evidence type="ECO:0000256" key="5">
    <source>
        <dbReference type="ARBA" id="ARBA00022679"/>
    </source>
</evidence>
<dbReference type="KEGG" id="gtt:GUITHDRAFT_65244"/>
<keyword evidence="7" id="KW-0539">Nucleus</keyword>
<dbReference type="PANTHER" id="PTHR22884">
    <property type="entry name" value="SET DOMAIN PROTEINS"/>
    <property type="match status" value="1"/>
</dbReference>
<dbReference type="GO" id="GO:0005634">
    <property type="term" value="C:nucleus"/>
    <property type="evidence" value="ECO:0007669"/>
    <property type="project" value="UniProtKB-SubCell"/>
</dbReference>
<dbReference type="InterPro" id="IPR006560">
    <property type="entry name" value="AWS_dom"/>
</dbReference>
<dbReference type="Pfam" id="PF00856">
    <property type="entry name" value="SET"/>
    <property type="match status" value="1"/>
</dbReference>
<protein>
    <submittedName>
        <fullName evidence="11 12">Uncharacterized protein</fullName>
    </submittedName>
</protein>
<evidence type="ECO:0000313" key="11">
    <source>
        <dbReference type="EMBL" id="EKX52694.1"/>
    </source>
</evidence>
<feature type="domain" description="Post-SET" evidence="9">
    <location>
        <begin position="194"/>
        <end position="210"/>
    </location>
</feature>
<dbReference type="SMART" id="SM00570">
    <property type="entry name" value="AWS"/>
    <property type="match status" value="1"/>
</dbReference>
<gene>
    <name evidence="11" type="ORF">GUITHDRAFT_65244</name>
</gene>
<dbReference type="OMA" id="YRYSSCI"/>
<dbReference type="AlphaFoldDB" id="L1JWI4"/>
<evidence type="ECO:0000313" key="13">
    <source>
        <dbReference type="Proteomes" id="UP000011087"/>
    </source>
</evidence>
<dbReference type="InterPro" id="IPR050777">
    <property type="entry name" value="SET2_Histone-Lys_MeTrsfase"/>
</dbReference>
<dbReference type="HOGENOM" id="CLU_020840_5_1_1"/>
<dbReference type="STRING" id="905079.L1JWI4"/>
<dbReference type="PROSITE" id="PS51215">
    <property type="entry name" value="AWS"/>
    <property type="match status" value="1"/>
</dbReference>
<evidence type="ECO:0000256" key="6">
    <source>
        <dbReference type="ARBA" id="ARBA00022691"/>
    </source>
</evidence>
<dbReference type="Pfam" id="PF17907">
    <property type="entry name" value="AWS"/>
    <property type="match status" value="1"/>
</dbReference>
<keyword evidence="3" id="KW-0158">Chromosome</keyword>
<dbReference type="InterPro" id="IPR003616">
    <property type="entry name" value="Post-SET_dom"/>
</dbReference>
<feature type="domain" description="AWS" evidence="10">
    <location>
        <begin position="18"/>
        <end position="68"/>
    </location>
</feature>
<dbReference type="InterPro" id="IPR046341">
    <property type="entry name" value="SET_dom_sf"/>
</dbReference>
<comment type="subcellular location">
    <subcellularLocation>
        <location evidence="2">Chromosome</location>
    </subcellularLocation>
    <subcellularLocation>
        <location evidence="1">Nucleus</location>
    </subcellularLocation>
</comment>
<dbReference type="PROSITE" id="PS50868">
    <property type="entry name" value="POST_SET"/>
    <property type="match status" value="1"/>
</dbReference>
<proteinExistence type="predicted"/>
<evidence type="ECO:0000256" key="2">
    <source>
        <dbReference type="ARBA" id="ARBA00004286"/>
    </source>
</evidence>
<reference evidence="13" key="2">
    <citation type="submission" date="2012-11" db="EMBL/GenBank/DDBJ databases">
        <authorList>
            <person name="Kuo A."/>
            <person name="Curtis B.A."/>
            <person name="Tanifuji G."/>
            <person name="Burki F."/>
            <person name="Gruber A."/>
            <person name="Irimia M."/>
            <person name="Maruyama S."/>
            <person name="Arias M.C."/>
            <person name="Ball S.G."/>
            <person name="Gile G.H."/>
            <person name="Hirakawa Y."/>
            <person name="Hopkins J.F."/>
            <person name="Rensing S.A."/>
            <person name="Schmutz J."/>
            <person name="Symeonidi A."/>
            <person name="Elias M."/>
            <person name="Eveleigh R.J."/>
            <person name="Herman E.K."/>
            <person name="Klute M.J."/>
            <person name="Nakayama T."/>
            <person name="Obornik M."/>
            <person name="Reyes-Prieto A."/>
            <person name="Armbrust E.V."/>
            <person name="Aves S.J."/>
            <person name="Beiko R.G."/>
            <person name="Coutinho P."/>
            <person name="Dacks J.B."/>
            <person name="Durnford D.G."/>
            <person name="Fast N.M."/>
            <person name="Green B.R."/>
            <person name="Grisdale C."/>
            <person name="Hempe F."/>
            <person name="Henrissat B."/>
            <person name="Hoppner M.P."/>
            <person name="Ishida K.-I."/>
            <person name="Kim E."/>
            <person name="Koreny L."/>
            <person name="Kroth P.G."/>
            <person name="Liu Y."/>
            <person name="Malik S.-B."/>
            <person name="Maier U.G."/>
            <person name="McRose D."/>
            <person name="Mock T."/>
            <person name="Neilson J.A."/>
            <person name="Onodera N.T."/>
            <person name="Poole A.M."/>
            <person name="Pritham E.J."/>
            <person name="Richards T.A."/>
            <person name="Rocap G."/>
            <person name="Roy S.W."/>
            <person name="Sarai C."/>
            <person name="Schaack S."/>
            <person name="Shirato S."/>
            <person name="Slamovits C.H."/>
            <person name="Spencer D.F."/>
            <person name="Suzuki S."/>
            <person name="Worden A.Z."/>
            <person name="Zauner S."/>
            <person name="Barry K."/>
            <person name="Bell C."/>
            <person name="Bharti A.K."/>
            <person name="Crow J.A."/>
            <person name="Grimwood J."/>
            <person name="Kramer R."/>
            <person name="Lindquist E."/>
            <person name="Lucas S."/>
            <person name="Salamov A."/>
            <person name="McFadden G.I."/>
            <person name="Lane C.E."/>
            <person name="Keeling P.J."/>
            <person name="Gray M.W."/>
            <person name="Grigoriev I.V."/>
            <person name="Archibald J.M."/>
        </authorList>
    </citation>
    <scope>NUCLEOTIDE SEQUENCE</scope>
    <source>
        <strain evidence="13">CCMP2712</strain>
    </source>
</reference>
<dbReference type="EnsemblProtists" id="EKX52694">
    <property type="protein sequence ID" value="EKX52694"/>
    <property type="gene ID" value="GUITHDRAFT_65244"/>
</dbReference>
<reference evidence="12" key="3">
    <citation type="submission" date="2016-03" db="UniProtKB">
        <authorList>
            <consortium name="EnsemblProtists"/>
        </authorList>
    </citation>
    <scope>IDENTIFICATION</scope>
</reference>